<dbReference type="RefSeq" id="WP_078621010.1">
    <property type="nucleotide sequence ID" value="NZ_JAVRFB010000001.1"/>
</dbReference>
<dbReference type="EMBL" id="JAVRFB010000001">
    <property type="protein sequence ID" value="MDT0400252.1"/>
    <property type="molecule type" value="Genomic_DNA"/>
</dbReference>
<gene>
    <name evidence="1" type="ORF">RM528_00120</name>
</gene>
<dbReference type="Proteomes" id="UP001180503">
    <property type="component" value="Unassembled WGS sequence"/>
</dbReference>
<protein>
    <submittedName>
        <fullName evidence="1">Uncharacterized protein</fullName>
    </submittedName>
</protein>
<evidence type="ECO:0000313" key="1">
    <source>
        <dbReference type="EMBL" id="MDT0400252.1"/>
    </source>
</evidence>
<evidence type="ECO:0000313" key="2">
    <source>
        <dbReference type="Proteomes" id="UP001180503"/>
    </source>
</evidence>
<name>A0ABU2Q8A2_9ACTN</name>
<accession>A0ABU2Q8A2</accession>
<proteinExistence type="predicted"/>
<reference evidence="2" key="1">
    <citation type="submission" date="2023-07" db="EMBL/GenBank/DDBJ databases">
        <title>30 novel species of actinomycetes from the DSMZ collection.</title>
        <authorList>
            <person name="Nouioui I."/>
        </authorList>
    </citation>
    <scope>NUCLEOTIDE SEQUENCE [LARGE SCALE GENOMIC DNA]</scope>
    <source>
        <strain evidence="2">DSM 41635</strain>
    </source>
</reference>
<organism evidence="1 2">
    <name type="scientific">Streptomyces edwardsiae</name>
    <dbReference type="NCBI Taxonomy" id="3075527"/>
    <lineage>
        <taxon>Bacteria</taxon>
        <taxon>Bacillati</taxon>
        <taxon>Actinomycetota</taxon>
        <taxon>Actinomycetes</taxon>
        <taxon>Kitasatosporales</taxon>
        <taxon>Streptomycetaceae</taxon>
        <taxon>Streptomyces</taxon>
    </lineage>
</organism>
<comment type="caution">
    <text evidence="1">The sequence shown here is derived from an EMBL/GenBank/DDBJ whole genome shotgun (WGS) entry which is preliminary data.</text>
</comment>
<sequence length="129" mass="14035">MPETPVAASDLLTADELAWLRRALLEWGGPARCGDELAVGMGFEGVQDLLDQCGRLRAELGESVPIAPVDWARVLLAVEIVFVSDLAGSGYEWTTTTGFSDESSIRTLRAIQSKLARVVRPYFGKRPSL</sequence>